<dbReference type="GO" id="GO:0015074">
    <property type="term" value="P:DNA integration"/>
    <property type="evidence" value="ECO:0007669"/>
    <property type="project" value="UniProtKB-KW"/>
</dbReference>
<name>A0A564G254_9HYPH</name>
<dbReference type="Gene3D" id="1.10.150.130">
    <property type="match status" value="1"/>
</dbReference>
<evidence type="ECO:0000313" key="7">
    <source>
        <dbReference type="EMBL" id="VUF14096.1"/>
    </source>
</evidence>
<evidence type="ECO:0000313" key="8">
    <source>
        <dbReference type="Proteomes" id="UP000401717"/>
    </source>
</evidence>
<dbReference type="Proteomes" id="UP001055303">
    <property type="component" value="Unassembled WGS sequence"/>
</dbReference>
<dbReference type="Proteomes" id="UP000401717">
    <property type="component" value="Unassembled WGS sequence"/>
</dbReference>
<dbReference type="Pfam" id="PF00589">
    <property type="entry name" value="Phage_integrase"/>
    <property type="match status" value="1"/>
</dbReference>
<dbReference type="InterPro" id="IPR013762">
    <property type="entry name" value="Integrase-like_cat_sf"/>
</dbReference>
<dbReference type="InterPro" id="IPR002104">
    <property type="entry name" value="Integrase_catalytic"/>
</dbReference>
<evidence type="ECO:0000256" key="2">
    <source>
        <dbReference type="ARBA" id="ARBA00022908"/>
    </source>
</evidence>
<dbReference type="AlphaFoldDB" id="A0A564G254"/>
<organism evidence="7 8">
    <name type="scientific">Methylobacterium dankookense</name>
    <dbReference type="NCBI Taxonomy" id="560405"/>
    <lineage>
        <taxon>Bacteria</taxon>
        <taxon>Pseudomonadati</taxon>
        <taxon>Pseudomonadota</taxon>
        <taxon>Alphaproteobacteria</taxon>
        <taxon>Hyphomicrobiales</taxon>
        <taxon>Methylobacteriaceae</taxon>
        <taxon>Methylobacterium</taxon>
    </lineage>
</organism>
<evidence type="ECO:0000256" key="3">
    <source>
        <dbReference type="ARBA" id="ARBA00023125"/>
    </source>
</evidence>
<reference evidence="7 8" key="1">
    <citation type="submission" date="2019-06" db="EMBL/GenBank/DDBJ databases">
        <authorList>
            <person name="Rodrigo-Torres L."/>
            <person name="Arahal R. D."/>
            <person name="Lucena T."/>
        </authorList>
    </citation>
    <scope>NUCLEOTIDE SEQUENCE [LARGE SCALE GENOMIC DNA]</scope>
    <source>
        <strain evidence="7 8">SW08-7</strain>
    </source>
</reference>
<evidence type="ECO:0000259" key="5">
    <source>
        <dbReference type="PROSITE" id="PS51898"/>
    </source>
</evidence>
<dbReference type="InterPro" id="IPR050090">
    <property type="entry name" value="Tyrosine_recombinase_XerCD"/>
</dbReference>
<comment type="similarity">
    <text evidence="1">Belongs to the 'phage' integrase family.</text>
</comment>
<sequence length="352" mass="39563">MSRIRLRYVDHFTDRHGTVRYYFRRPGGKRTPLPGLPGSEAFMAAYAAAMGAPENKPAKQRGEQGTFDRLVALYYESAEFKTLKAPTQRAYRLAIERLLMLEKMGPRPVRGFNRTIIKGIMAKRVATPSAANDALKKLRILMKFALDLGWRDTDPTLRISKFKEGEHHTWTDEEIERFEAHWPIGSVQRTAFALLLFTGQRVSDVAAMSWKDVSLDGQRIRVTQEKTGTKLDLALHDDLLHVLADWPKWEHAILQTSWKRPFSVKGLGNKMADAIGAAGLPDECVTHGLRKAAARRLAEAGCTAHEIASITGHRSLAEVERYTRAAGQRILNDAATLKLASRRLPNQTQETP</sequence>
<evidence type="ECO:0000256" key="1">
    <source>
        <dbReference type="ARBA" id="ARBA00008857"/>
    </source>
</evidence>
<dbReference type="EMBL" id="BPQI01000119">
    <property type="protein sequence ID" value="GJD57764.1"/>
    <property type="molecule type" value="Genomic_DNA"/>
</dbReference>
<dbReference type="EMBL" id="CABFVH010000027">
    <property type="protein sequence ID" value="VUF14096.1"/>
    <property type="molecule type" value="Genomic_DNA"/>
</dbReference>
<keyword evidence="2" id="KW-0229">DNA integration</keyword>
<dbReference type="RefSeq" id="WP_144766465.1">
    <property type="nucleotide sequence ID" value="NZ_BPQI01000119.1"/>
</dbReference>
<dbReference type="InterPro" id="IPR011010">
    <property type="entry name" value="DNA_brk_join_enz"/>
</dbReference>
<keyword evidence="3" id="KW-0238">DNA-binding</keyword>
<dbReference type="PANTHER" id="PTHR30349">
    <property type="entry name" value="PHAGE INTEGRASE-RELATED"/>
    <property type="match status" value="1"/>
</dbReference>
<reference evidence="6" key="3">
    <citation type="submission" date="2021-08" db="EMBL/GenBank/DDBJ databases">
        <authorList>
            <person name="Tani A."/>
            <person name="Ola A."/>
            <person name="Ogura Y."/>
            <person name="Katsura K."/>
            <person name="Hayashi T."/>
        </authorList>
    </citation>
    <scope>NUCLEOTIDE SEQUENCE</scope>
    <source>
        <strain evidence="6">DSM 22415</strain>
    </source>
</reference>
<dbReference type="Gene3D" id="1.10.443.10">
    <property type="entry name" value="Intergrase catalytic core"/>
    <property type="match status" value="1"/>
</dbReference>
<keyword evidence="9" id="KW-1185">Reference proteome</keyword>
<feature type="domain" description="Tyr recombinase" evidence="5">
    <location>
        <begin position="165"/>
        <end position="335"/>
    </location>
</feature>
<dbReference type="GO" id="GO:0006310">
    <property type="term" value="P:DNA recombination"/>
    <property type="evidence" value="ECO:0007669"/>
    <property type="project" value="UniProtKB-KW"/>
</dbReference>
<proteinExistence type="inferred from homology"/>
<dbReference type="GO" id="GO:0003677">
    <property type="term" value="F:DNA binding"/>
    <property type="evidence" value="ECO:0007669"/>
    <property type="project" value="UniProtKB-KW"/>
</dbReference>
<gene>
    <name evidence="7" type="primary">xerC_2</name>
    <name evidence="6" type="synonym">xerC_6</name>
    <name evidence="6" type="ORF">IFDJLNFL_3677</name>
    <name evidence="7" type="ORF">MTDSW087_03807</name>
</gene>
<reference evidence="6" key="2">
    <citation type="journal article" date="2021" name="Front. Microbiol.">
        <title>Comprehensive Comparative Genomics and Phenotyping of Methylobacterium Species.</title>
        <authorList>
            <person name="Alessa O."/>
            <person name="Ogura Y."/>
            <person name="Fujitani Y."/>
            <person name="Takami H."/>
            <person name="Hayashi T."/>
            <person name="Sahin N."/>
            <person name="Tani A."/>
        </authorList>
    </citation>
    <scope>NUCLEOTIDE SEQUENCE</scope>
    <source>
        <strain evidence="6">DSM 22415</strain>
    </source>
</reference>
<accession>A0A564G254</accession>
<dbReference type="PROSITE" id="PS51898">
    <property type="entry name" value="TYR_RECOMBINASE"/>
    <property type="match status" value="1"/>
</dbReference>
<keyword evidence="4" id="KW-0233">DNA recombination</keyword>
<dbReference type="PANTHER" id="PTHR30349:SF41">
    <property type="entry name" value="INTEGRASE_RECOMBINASE PROTEIN MJ0367-RELATED"/>
    <property type="match status" value="1"/>
</dbReference>
<evidence type="ECO:0000313" key="6">
    <source>
        <dbReference type="EMBL" id="GJD57764.1"/>
    </source>
</evidence>
<protein>
    <submittedName>
        <fullName evidence="7">Tyrosine recombinase XerC</fullName>
    </submittedName>
</protein>
<dbReference type="OrthoDB" id="7873969at2"/>
<dbReference type="SUPFAM" id="SSF56349">
    <property type="entry name" value="DNA breaking-rejoining enzymes"/>
    <property type="match status" value="1"/>
</dbReference>
<dbReference type="InterPro" id="IPR010998">
    <property type="entry name" value="Integrase_recombinase_N"/>
</dbReference>
<evidence type="ECO:0000313" key="9">
    <source>
        <dbReference type="Proteomes" id="UP001055303"/>
    </source>
</evidence>
<evidence type="ECO:0000256" key="4">
    <source>
        <dbReference type="ARBA" id="ARBA00023172"/>
    </source>
</evidence>